<feature type="compositionally biased region" description="Low complexity" evidence="1">
    <location>
        <begin position="82"/>
        <end position="110"/>
    </location>
</feature>
<reference evidence="5" key="1">
    <citation type="journal article" date="2019" name="Int. J. Syst. Evol. Microbiol.">
        <title>The Global Catalogue of Microorganisms (GCM) 10K type strain sequencing project: providing services to taxonomists for standard genome sequencing and annotation.</title>
        <authorList>
            <consortium name="The Broad Institute Genomics Platform"/>
            <consortium name="The Broad Institute Genome Sequencing Center for Infectious Disease"/>
            <person name="Wu L."/>
            <person name="Ma J."/>
        </authorList>
    </citation>
    <scope>NUCLEOTIDE SEQUENCE [LARGE SCALE GENOMIC DNA]</scope>
    <source>
        <strain evidence="5">CGMCC 1.13681</strain>
    </source>
</reference>
<evidence type="ECO:0000256" key="1">
    <source>
        <dbReference type="SAM" id="MobiDB-lite"/>
    </source>
</evidence>
<evidence type="ECO:0000259" key="3">
    <source>
        <dbReference type="Pfam" id="PF13399"/>
    </source>
</evidence>
<feature type="transmembrane region" description="Helical" evidence="2">
    <location>
        <begin position="220"/>
        <end position="238"/>
    </location>
</feature>
<feature type="compositionally biased region" description="Low complexity" evidence="1">
    <location>
        <begin position="134"/>
        <end position="143"/>
    </location>
</feature>
<organism evidence="4 5">
    <name type="scientific">Streptomyces polyrhachis</name>
    <dbReference type="NCBI Taxonomy" id="1282885"/>
    <lineage>
        <taxon>Bacteria</taxon>
        <taxon>Bacillati</taxon>
        <taxon>Actinomycetota</taxon>
        <taxon>Actinomycetes</taxon>
        <taxon>Kitasatosporales</taxon>
        <taxon>Streptomycetaceae</taxon>
        <taxon>Streptomyces</taxon>
    </lineage>
</organism>
<keyword evidence="2" id="KW-0812">Transmembrane</keyword>
<feature type="domain" description="LytR/CpsA/Psr regulator C-terminal" evidence="3">
    <location>
        <begin position="500"/>
        <end position="587"/>
    </location>
</feature>
<dbReference type="Pfam" id="PF13399">
    <property type="entry name" value="LytR_C"/>
    <property type="match status" value="1"/>
</dbReference>
<protein>
    <submittedName>
        <fullName evidence="4">LytR C-terminal domain-containing protein</fullName>
    </submittedName>
</protein>
<proteinExistence type="predicted"/>
<evidence type="ECO:0000313" key="4">
    <source>
        <dbReference type="EMBL" id="MFC7220495.1"/>
    </source>
</evidence>
<dbReference type="PANTHER" id="PTHR33392">
    <property type="entry name" value="POLYISOPRENYL-TEICHOIC ACID--PEPTIDOGLYCAN TEICHOIC ACID TRANSFERASE TAGU"/>
    <property type="match status" value="1"/>
</dbReference>
<gene>
    <name evidence="4" type="ORF">ACFQLX_20365</name>
</gene>
<keyword evidence="2" id="KW-1133">Transmembrane helix</keyword>
<sequence>MNDAYSGQRYDAQGPDGRDPYGRDPYDPQAPYGQQGYATGQQPGYQQTYDADGRPVYPAGGQPAYDTGAYPAYDTGTYPTHGGLPQQDQGYGQQGYATGQPGYQHPGHQQAYDTGAYPAYDTGTYPAYGGGQPGHQQPAQYAPRTATETGEWQAVPQSAQAPHVPQQPSAPEREYHTEQFAFVEEETEQAEDAIDWLKFTESRTERREEAKRRGRSRRSMLVVLLCLALLGSTGYLWYADKLPFLAGPAGSDAAEAGVKRDVIVVHLKPLRSSDSATALLVDNETTGRATTVLLPGNLAVTTDDGGSTTLAKSVEDEAAGATRDAVDSVLGSQIKGTWRLDAPFLELLVEGVGGLTLDATATVPGAKKGAKPLVVKGKDRELNGAAAAAYASYRAAGESPDAPLERFGAVLQALLEKLPSDKEGVGQIVKSMGAIADPSLSEGELAASLAALSTRAKEGDYATRMLPVRQDGTLDEKASEKVVKDILGGTVKNADPGATAKVAVRNASGDKARASSAQVALVNGGYNFAGASAAEKAQPASQVLYSDASRAEAAQEVAKTLGLGAKAVKKGTGAAGADITVVLGQDYKG</sequence>
<dbReference type="Gene3D" id="3.40.630.190">
    <property type="entry name" value="LCP protein"/>
    <property type="match status" value="1"/>
</dbReference>
<dbReference type="PANTHER" id="PTHR33392:SF6">
    <property type="entry name" value="POLYISOPRENYL-TEICHOIC ACID--PEPTIDOGLYCAN TEICHOIC ACID TRANSFERASE TAGU"/>
    <property type="match status" value="1"/>
</dbReference>
<dbReference type="InterPro" id="IPR050922">
    <property type="entry name" value="LytR/CpsA/Psr_CW_biosynth"/>
</dbReference>
<feature type="compositionally biased region" description="Polar residues" evidence="1">
    <location>
        <begin position="146"/>
        <end position="160"/>
    </location>
</feature>
<keyword evidence="5" id="KW-1185">Reference proteome</keyword>
<evidence type="ECO:0000313" key="5">
    <source>
        <dbReference type="Proteomes" id="UP001596413"/>
    </source>
</evidence>
<dbReference type="InterPro" id="IPR027381">
    <property type="entry name" value="LytR/CpsA/Psr_C"/>
</dbReference>
<feature type="region of interest" description="Disordered" evidence="1">
    <location>
        <begin position="1"/>
        <end position="171"/>
    </location>
</feature>
<feature type="compositionally biased region" description="Basic and acidic residues" evidence="1">
    <location>
        <begin position="16"/>
        <end position="26"/>
    </location>
</feature>
<comment type="caution">
    <text evidence="4">The sequence shown here is derived from an EMBL/GenBank/DDBJ whole genome shotgun (WGS) entry which is preliminary data.</text>
</comment>
<dbReference type="Proteomes" id="UP001596413">
    <property type="component" value="Unassembled WGS sequence"/>
</dbReference>
<evidence type="ECO:0000256" key="2">
    <source>
        <dbReference type="SAM" id="Phobius"/>
    </source>
</evidence>
<keyword evidence="2" id="KW-0472">Membrane</keyword>
<feature type="compositionally biased region" description="Polar residues" evidence="1">
    <location>
        <begin position="36"/>
        <end position="49"/>
    </location>
</feature>
<dbReference type="Gene3D" id="3.30.70.2390">
    <property type="match status" value="1"/>
</dbReference>
<name>A0ABW2GI70_9ACTN</name>
<accession>A0ABW2GI70</accession>
<dbReference type="EMBL" id="JBHSZO010000035">
    <property type="protein sequence ID" value="MFC7220495.1"/>
    <property type="molecule type" value="Genomic_DNA"/>
</dbReference>
<dbReference type="RefSeq" id="WP_386417202.1">
    <property type="nucleotide sequence ID" value="NZ_JBHSZO010000035.1"/>
</dbReference>